<protein>
    <recommendedName>
        <fullName evidence="2">DUF8083 domain-containing protein</fullName>
    </recommendedName>
</protein>
<evidence type="ECO:0000313" key="3">
    <source>
        <dbReference type="EMBL" id="BAG28510.1"/>
    </source>
</evidence>
<dbReference type="STRING" id="378753.KRH_01630"/>
<dbReference type="EMBL" id="AP009152">
    <property type="protein sequence ID" value="BAG28510.1"/>
    <property type="molecule type" value="Genomic_DNA"/>
</dbReference>
<dbReference type="InterPro" id="IPR058396">
    <property type="entry name" value="DUF8083"/>
</dbReference>
<evidence type="ECO:0000256" key="1">
    <source>
        <dbReference type="SAM" id="MobiDB-lite"/>
    </source>
</evidence>
<name>B2GKL9_KOCRD</name>
<feature type="domain" description="DUF8083" evidence="2">
    <location>
        <begin position="170"/>
        <end position="378"/>
    </location>
</feature>
<reference evidence="3 4" key="1">
    <citation type="journal article" date="2008" name="J. Bacteriol.">
        <title>Complete genome sequence of the soil actinomycete Kocuria rhizophila.</title>
        <authorList>
            <person name="Takarada H."/>
            <person name="Sekine M."/>
            <person name="Kosugi H."/>
            <person name="Matsuo Y."/>
            <person name="Fujisawa T."/>
            <person name="Omata S."/>
            <person name="Kishi E."/>
            <person name="Shimizu A."/>
            <person name="Tsukatani N."/>
            <person name="Tanikawa S."/>
            <person name="Fujita N."/>
            <person name="Harayama S."/>
        </authorList>
    </citation>
    <scope>NUCLEOTIDE SEQUENCE [LARGE SCALE GENOMIC DNA]</scope>
    <source>
        <strain evidence="4">ATCC 9341 / DSM 348 / NBRC 103217 / DC2201</strain>
    </source>
</reference>
<dbReference type="HOGENOM" id="CLU_725182_0_0_11"/>
<feature type="region of interest" description="Disordered" evidence="1">
    <location>
        <begin position="96"/>
        <end position="178"/>
    </location>
</feature>
<proteinExistence type="predicted"/>
<sequence length="381" mass="39382">MPLINAGSAYRSITGPPLRFALRVYVPQQDLDAHYAPGIPRALDPFTGGVHEFSEQLARLTDTSQSLLPPAREPLWTMPFSTAPAGAWRLLGVPGAAGPSGSSGSPGAAGASGSAGAPGAAGASGFPGRPGAARASGAAGASGSAGAPGASGSADTSGSPGPVPGASPNHPGDFPVFHPTQRLRRSLRLFTAAENEDSAQLLPLLVPEREVEDAARATSTEAFQPVYTREAAYAVPLAWFAAFEPADHVASQHSGHEIHRFIAPADTASRRALDAARTVDDAGRAVSGNAPEDDLPDEARQAAAFAQDLTRLGRWLGSFSSASLVSLDYGSLADRIQPDESPQDMADALDLLREGEFGSATAALRRIFRRWAPLAQLQQAN</sequence>
<dbReference type="RefSeq" id="WP_012397237.1">
    <property type="nucleotide sequence ID" value="NC_010617.1"/>
</dbReference>
<dbReference type="KEGG" id="krh:KRH_01630"/>
<feature type="compositionally biased region" description="Low complexity" evidence="1">
    <location>
        <begin position="96"/>
        <end position="168"/>
    </location>
</feature>
<dbReference type="AlphaFoldDB" id="B2GKL9"/>
<gene>
    <name evidence="3" type="ordered locus">KRH_01630</name>
</gene>
<keyword evidence="4" id="KW-1185">Reference proteome</keyword>
<evidence type="ECO:0000313" key="4">
    <source>
        <dbReference type="Proteomes" id="UP000008838"/>
    </source>
</evidence>
<evidence type="ECO:0000259" key="2">
    <source>
        <dbReference type="Pfam" id="PF26312"/>
    </source>
</evidence>
<organism evidence="3 4">
    <name type="scientific">Kocuria rhizophila (strain ATCC 9341 / DSM 348 / NBRC 103217 / DC2201)</name>
    <dbReference type="NCBI Taxonomy" id="378753"/>
    <lineage>
        <taxon>Bacteria</taxon>
        <taxon>Bacillati</taxon>
        <taxon>Actinomycetota</taxon>
        <taxon>Actinomycetes</taxon>
        <taxon>Micrococcales</taxon>
        <taxon>Micrococcaceae</taxon>
        <taxon>Kocuria</taxon>
    </lineage>
</organism>
<dbReference type="eggNOG" id="ENOG5032IA4">
    <property type="taxonomic scope" value="Bacteria"/>
</dbReference>
<dbReference type="Proteomes" id="UP000008838">
    <property type="component" value="Chromosome"/>
</dbReference>
<dbReference type="Pfam" id="PF26312">
    <property type="entry name" value="DUF8083"/>
    <property type="match status" value="1"/>
</dbReference>
<dbReference type="PANTHER" id="PTHR24637:SF377">
    <property type="entry name" value="COLLAGEN TYPE IX ALPHA 1 CHAIN"/>
    <property type="match status" value="1"/>
</dbReference>
<accession>B2GKL9</accession>
<dbReference type="PANTHER" id="PTHR24637">
    <property type="entry name" value="COLLAGEN"/>
    <property type="match status" value="1"/>
</dbReference>